<reference evidence="1 2" key="1">
    <citation type="submission" date="2019-09" db="EMBL/GenBank/DDBJ databases">
        <title>A chromosome-level genome assembly of the Chinese tupelo Nyssa sinensis.</title>
        <authorList>
            <person name="Yang X."/>
            <person name="Kang M."/>
            <person name="Yang Y."/>
            <person name="Xiong H."/>
            <person name="Wang M."/>
            <person name="Zhang Z."/>
            <person name="Wang Z."/>
            <person name="Wu H."/>
            <person name="Ma T."/>
            <person name="Liu J."/>
            <person name="Xi Z."/>
        </authorList>
    </citation>
    <scope>NUCLEOTIDE SEQUENCE [LARGE SCALE GENOMIC DNA]</scope>
    <source>
        <strain evidence="1">J267</strain>
        <tissue evidence="1">Leaf</tissue>
    </source>
</reference>
<sequence length="76" mass="9031">MDVDCCLTIPFLLQVNFILQHNRCDKEATEIDDINTNIEKLDTRGPVSKYVLPDEQLRGRYVFFFFFQWEDNDSIP</sequence>
<gene>
    <name evidence="1" type="ORF">F0562_008011</name>
</gene>
<protein>
    <submittedName>
        <fullName evidence="1">Uncharacterized protein</fullName>
    </submittedName>
</protein>
<dbReference type="Proteomes" id="UP000325577">
    <property type="component" value="Linkage Group LG3"/>
</dbReference>
<evidence type="ECO:0000313" key="1">
    <source>
        <dbReference type="EMBL" id="KAA8525889.1"/>
    </source>
</evidence>
<organism evidence="1 2">
    <name type="scientific">Nyssa sinensis</name>
    <dbReference type="NCBI Taxonomy" id="561372"/>
    <lineage>
        <taxon>Eukaryota</taxon>
        <taxon>Viridiplantae</taxon>
        <taxon>Streptophyta</taxon>
        <taxon>Embryophyta</taxon>
        <taxon>Tracheophyta</taxon>
        <taxon>Spermatophyta</taxon>
        <taxon>Magnoliopsida</taxon>
        <taxon>eudicotyledons</taxon>
        <taxon>Gunneridae</taxon>
        <taxon>Pentapetalae</taxon>
        <taxon>asterids</taxon>
        <taxon>Cornales</taxon>
        <taxon>Nyssaceae</taxon>
        <taxon>Nyssa</taxon>
    </lineage>
</organism>
<keyword evidence="2" id="KW-1185">Reference proteome</keyword>
<proteinExistence type="predicted"/>
<accession>A0A5J5A6J7</accession>
<name>A0A5J5A6J7_9ASTE</name>
<dbReference type="AlphaFoldDB" id="A0A5J5A6J7"/>
<evidence type="ECO:0000313" key="2">
    <source>
        <dbReference type="Proteomes" id="UP000325577"/>
    </source>
</evidence>
<dbReference type="EMBL" id="CM018046">
    <property type="protein sequence ID" value="KAA8525889.1"/>
    <property type="molecule type" value="Genomic_DNA"/>
</dbReference>